<name>A0ABN8ZIM2_RANTA</name>
<protein>
    <submittedName>
        <fullName evidence="1">Uncharacterized protein</fullName>
    </submittedName>
</protein>
<dbReference type="EMBL" id="OX459969">
    <property type="protein sequence ID" value="CAI9172821.1"/>
    <property type="molecule type" value="Genomic_DNA"/>
</dbReference>
<dbReference type="Proteomes" id="UP001176941">
    <property type="component" value="Chromosome 33"/>
</dbReference>
<gene>
    <name evidence="1" type="ORF">MRATA1EN1_LOCUS21783</name>
</gene>
<organism evidence="1 2">
    <name type="scientific">Rangifer tarandus platyrhynchus</name>
    <name type="common">Svalbard reindeer</name>
    <dbReference type="NCBI Taxonomy" id="3082113"/>
    <lineage>
        <taxon>Eukaryota</taxon>
        <taxon>Metazoa</taxon>
        <taxon>Chordata</taxon>
        <taxon>Craniata</taxon>
        <taxon>Vertebrata</taxon>
        <taxon>Euteleostomi</taxon>
        <taxon>Mammalia</taxon>
        <taxon>Eutheria</taxon>
        <taxon>Laurasiatheria</taxon>
        <taxon>Artiodactyla</taxon>
        <taxon>Ruminantia</taxon>
        <taxon>Pecora</taxon>
        <taxon>Cervidae</taxon>
        <taxon>Odocoileinae</taxon>
        <taxon>Rangifer</taxon>
    </lineage>
</organism>
<sequence length="155" mass="16342">MHVLPLSGDLEAGDPGLTHLCTAAAGLQQVGSKCRRQGKERGREGRSFLLIQVNQWVRFCACFLCQILLRQVDTQLMPSSPSGLSSNVSSPTSGTAVPMNCIPPVPISSLTFLHALLFPSTTTGLSASLTEMSAPGGQLSLICSLLCPSHLVDAH</sequence>
<evidence type="ECO:0000313" key="2">
    <source>
        <dbReference type="Proteomes" id="UP001176941"/>
    </source>
</evidence>
<evidence type="ECO:0000313" key="1">
    <source>
        <dbReference type="EMBL" id="CAI9172821.1"/>
    </source>
</evidence>
<proteinExistence type="predicted"/>
<keyword evidence="2" id="KW-1185">Reference proteome</keyword>
<accession>A0ABN8ZIM2</accession>
<reference evidence="1" key="1">
    <citation type="submission" date="2023-04" db="EMBL/GenBank/DDBJ databases">
        <authorList>
            <consortium name="ELIXIR-Norway"/>
        </authorList>
    </citation>
    <scope>NUCLEOTIDE SEQUENCE [LARGE SCALE GENOMIC DNA]</scope>
</reference>